<feature type="region of interest" description="Disordered" evidence="1">
    <location>
        <begin position="824"/>
        <end position="847"/>
    </location>
</feature>
<gene>
    <name evidence="3" type="ORF">NADFUDRAFT_76929</name>
</gene>
<evidence type="ECO:0000259" key="2">
    <source>
        <dbReference type="Pfam" id="PF08639"/>
    </source>
</evidence>
<name>A0A1E3PTQ2_9ASCO</name>
<protein>
    <recommendedName>
        <fullName evidence="2">DNA replication regulator Sld3 C-terminal domain-containing protein</fullName>
    </recommendedName>
</protein>
<dbReference type="InterPro" id="IPR013948">
    <property type="entry name" value="DNA_replication_reg_Sld3_C"/>
</dbReference>
<dbReference type="PANTHER" id="PTHR28067:SF1">
    <property type="entry name" value="DNA REPLICATION REGULATOR SLD3"/>
    <property type="match status" value="1"/>
</dbReference>
<evidence type="ECO:0000313" key="4">
    <source>
        <dbReference type="Proteomes" id="UP000095009"/>
    </source>
</evidence>
<sequence>MASRMPHGSTTSFTIEPCSVSTGSRKSGVVFLKSHPSSTGLVVAPIKIVKNCDLPLSYCCFDAPSPLVKSSTPLMTAFNSGTVYFHYRPRPNLQVEQYDETDEGEGSPHIILDSGLLRGSFYCTDHVVLVKVNDDPKRLSFIQNINGDLWMLCRLKSSIRVKDIRFIDTVSYTLNSAIDDDVNLACADSIKSRMLDIWKLDPPAPVTTHSNVWSDLILDLTPPSHSTSLNENTEISKCLPSKSFASETESIENIGLHAVAQRLKSNYLESLYLTQTPLSYFAKNTLSKIRNLVKTHNMADYADLNCKPNDDNSDDAKRLRDKNRQRKKNYKLLLHNLSSLIVDVPTLDEKYKSDPNLLSLLADPSSPSNTEITTGSFTTEEFNYFKQWYTKTNELQGGLITNQKFTKFLSELKIREIQLQIILLLEILVNDYRNPRGGSPMITYMNTFQETISSETNINSPSMLFPSSLIVRKTDNQPMEVSVTARLMRPRARKLKPKLKKPTVVTVSGTVPKHPANEISTVHSASSIVKPLSRLHQLSPDTLIDIFFDRLCIWQAINTSTPSSSSNNKAKSSFTIASPNTGDQKDELLEFCLEVIMPYYGSKLPRKTRNMLKKANGKTVITPSTTFIKEKEKEKDKEVTITTVPNSPSGSISMGNISGNALPTFMHDNNVEAPNVFNTQDLTALQEASTLVATAKPIRTPTVAKKMPSLRGGLPTLTHRGLQRRQVEISFKSSSKSSNTVTTSQNEGKLDASDAVKEELLRAIRTISKPSRSIVAEETAAFHQTRLSRSTAANSSHKVVQVAQTPAKGKKRVFNIDAHSATSQISAQTHIRTPSKQRSHMYTPSKSQSFPQIIMATPLPPSLSPAYFTTSDFQPRTELERIISSPLRHETTPRKRRINNDRNGVFDIDVITGTPIRKTPLNISAGPLSSNQIHMHPTTNRNSNINSPMLSPARRRILSTPQKHKSHGGEMIIPGTETRNTTSTVTTTLAVPVSVASKLTSDCTPSKRRRQTMTPLQPSDEPRYFTDDDNELAFGIVGDHNDSDDDGSDFDDIFTNSGPLKGRRLFNLGKKSVSSSNVDL</sequence>
<dbReference type="STRING" id="857566.A0A1E3PTQ2"/>
<evidence type="ECO:0000256" key="1">
    <source>
        <dbReference type="SAM" id="MobiDB-lite"/>
    </source>
</evidence>
<dbReference type="InterPro" id="IPR042511">
    <property type="entry name" value="Sld3"/>
</dbReference>
<organism evidence="3 4">
    <name type="scientific">Nadsonia fulvescens var. elongata DSM 6958</name>
    <dbReference type="NCBI Taxonomy" id="857566"/>
    <lineage>
        <taxon>Eukaryota</taxon>
        <taxon>Fungi</taxon>
        <taxon>Dikarya</taxon>
        <taxon>Ascomycota</taxon>
        <taxon>Saccharomycotina</taxon>
        <taxon>Dipodascomycetes</taxon>
        <taxon>Dipodascales</taxon>
        <taxon>Dipodascales incertae sedis</taxon>
        <taxon>Nadsonia</taxon>
    </lineage>
</organism>
<dbReference type="GO" id="GO:0006270">
    <property type="term" value="P:DNA replication initiation"/>
    <property type="evidence" value="ECO:0007669"/>
    <property type="project" value="InterPro"/>
</dbReference>
<feature type="region of interest" description="Disordered" evidence="1">
    <location>
        <begin position="1001"/>
        <end position="1025"/>
    </location>
</feature>
<feature type="domain" description="DNA replication regulator Sld3 C-terminal" evidence="2">
    <location>
        <begin position="261"/>
        <end position="849"/>
    </location>
</feature>
<keyword evidence="4" id="KW-1185">Reference proteome</keyword>
<accession>A0A1E3PTQ2</accession>
<dbReference type="OrthoDB" id="5395343at2759"/>
<dbReference type="AlphaFoldDB" id="A0A1E3PTQ2"/>
<dbReference type="PANTHER" id="PTHR28067">
    <property type="entry name" value="DNA REPLICATION REGULATOR SLD3"/>
    <property type="match status" value="1"/>
</dbReference>
<dbReference type="Proteomes" id="UP000095009">
    <property type="component" value="Unassembled WGS sequence"/>
</dbReference>
<evidence type="ECO:0000313" key="3">
    <source>
        <dbReference type="EMBL" id="ODQ68668.1"/>
    </source>
</evidence>
<reference evidence="3 4" key="1">
    <citation type="journal article" date="2016" name="Proc. Natl. Acad. Sci. U.S.A.">
        <title>Comparative genomics of biotechnologically important yeasts.</title>
        <authorList>
            <person name="Riley R."/>
            <person name="Haridas S."/>
            <person name="Wolfe K.H."/>
            <person name="Lopes M.R."/>
            <person name="Hittinger C.T."/>
            <person name="Goeker M."/>
            <person name="Salamov A.A."/>
            <person name="Wisecaver J.H."/>
            <person name="Long T.M."/>
            <person name="Calvey C.H."/>
            <person name="Aerts A.L."/>
            <person name="Barry K.W."/>
            <person name="Choi C."/>
            <person name="Clum A."/>
            <person name="Coughlan A.Y."/>
            <person name="Deshpande S."/>
            <person name="Douglass A.P."/>
            <person name="Hanson S.J."/>
            <person name="Klenk H.-P."/>
            <person name="LaButti K.M."/>
            <person name="Lapidus A."/>
            <person name="Lindquist E.A."/>
            <person name="Lipzen A.M."/>
            <person name="Meier-Kolthoff J.P."/>
            <person name="Ohm R.A."/>
            <person name="Otillar R.P."/>
            <person name="Pangilinan J.L."/>
            <person name="Peng Y."/>
            <person name="Rokas A."/>
            <person name="Rosa C.A."/>
            <person name="Scheuner C."/>
            <person name="Sibirny A.A."/>
            <person name="Slot J.C."/>
            <person name="Stielow J.B."/>
            <person name="Sun H."/>
            <person name="Kurtzman C.P."/>
            <person name="Blackwell M."/>
            <person name="Grigoriev I.V."/>
            <person name="Jeffries T.W."/>
        </authorList>
    </citation>
    <scope>NUCLEOTIDE SEQUENCE [LARGE SCALE GENOMIC DNA]</scope>
    <source>
        <strain evidence="3 4">DSM 6958</strain>
    </source>
</reference>
<dbReference type="EMBL" id="KV454406">
    <property type="protein sequence ID" value="ODQ68668.1"/>
    <property type="molecule type" value="Genomic_DNA"/>
</dbReference>
<dbReference type="Gene3D" id="1.20.58.2130">
    <property type="match status" value="2"/>
</dbReference>
<feature type="region of interest" description="Disordered" evidence="1">
    <location>
        <begin position="960"/>
        <end position="984"/>
    </location>
</feature>
<proteinExistence type="predicted"/>
<dbReference type="GO" id="GO:0031261">
    <property type="term" value="C:DNA replication preinitiation complex"/>
    <property type="evidence" value="ECO:0007669"/>
    <property type="project" value="TreeGrafter"/>
</dbReference>
<dbReference type="Pfam" id="PF08639">
    <property type="entry name" value="Sld3_STD"/>
    <property type="match status" value="1"/>
</dbReference>